<proteinExistence type="predicted"/>
<accession>A0A9D3YZU1</accession>
<gene>
    <name evidence="2" type="ORF">DPMN_069871</name>
</gene>
<evidence type="ECO:0000313" key="3">
    <source>
        <dbReference type="Proteomes" id="UP000828390"/>
    </source>
</evidence>
<dbReference type="AlphaFoldDB" id="A0A9D3YZU1"/>
<feature type="compositionally biased region" description="Polar residues" evidence="1">
    <location>
        <begin position="34"/>
        <end position="47"/>
    </location>
</feature>
<dbReference type="EMBL" id="JAIWYP010000014">
    <property type="protein sequence ID" value="KAH3710393.1"/>
    <property type="molecule type" value="Genomic_DNA"/>
</dbReference>
<reference evidence="2" key="2">
    <citation type="submission" date="2020-11" db="EMBL/GenBank/DDBJ databases">
        <authorList>
            <person name="McCartney M.A."/>
            <person name="Auch B."/>
            <person name="Kono T."/>
            <person name="Mallez S."/>
            <person name="Becker A."/>
            <person name="Gohl D.M."/>
            <person name="Silverstein K.A.T."/>
            <person name="Koren S."/>
            <person name="Bechman K.B."/>
            <person name="Herman A."/>
            <person name="Abrahante J.E."/>
            <person name="Garbe J."/>
        </authorList>
    </citation>
    <scope>NUCLEOTIDE SEQUENCE</scope>
    <source>
        <strain evidence="2">Duluth1</strain>
        <tissue evidence="2">Whole animal</tissue>
    </source>
</reference>
<keyword evidence="3" id="KW-1185">Reference proteome</keyword>
<comment type="caution">
    <text evidence="2">The sequence shown here is derived from an EMBL/GenBank/DDBJ whole genome shotgun (WGS) entry which is preliminary data.</text>
</comment>
<protein>
    <submittedName>
        <fullName evidence="2">Uncharacterized protein</fullName>
    </submittedName>
</protein>
<feature type="compositionally biased region" description="Polar residues" evidence="1">
    <location>
        <begin position="55"/>
        <end position="71"/>
    </location>
</feature>
<sequence>MVQVCHLMARIRTFIGADIGNHLLNRWIEYCSDSASTRPQSPSVRFQTRSEQRNPGHTKGSVQSESRGTDN</sequence>
<name>A0A9D3YZU1_DREPO</name>
<evidence type="ECO:0000256" key="1">
    <source>
        <dbReference type="SAM" id="MobiDB-lite"/>
    </source>
</evidence>
<dbReference type="Proteomes" id="UP000828390">
    <property type="component" value="Unassembled WGS sequence"/>
</dbReference>
<reference evidence="2" key="1">
    <citation type="journal article" date="2019" name="bioRxiv">
        <title>The Genome of the Zebra Mussel, Dreissena polymorpha: A Resource for Invasive Species Research.</title>
        <authorList>
            <person name="McCartney M.A."/>
            <person name="Auch B."/>
            <person name="Kono T."/>
            <person name="Mallez S."/>
            <person name="Zhang Y."/>
            <person name="Obille A."/>
            <person name="Becker A."/>
            <person name="Abrahante J.E."/>
            <person name="Garbe J."/>
            <person name="Badalamenti J.P."/>
            <person name="Herman A."/>
            <person name="Mangelson H."/>
            <person name="Liachko I."/>
            <person name="Sullivan S."/>
            <person name="Sone E.D."/>
            <person name="Koren S."/>
            <person name="Silverstein K.A.T."/>
            <person name="Beckman K.B."/>
            <person name="Gohl D.M."/>
        </authorList>
    </citation>
    <scope>NUCLEOTIDE SEQUENCE</scope>
    <source>
        <strain evidence="2">Duluth1</strain>
        <tissue evidence="2">Whole animal</tissue>
    </source>
</reference>
<evidence type="ECO:0000313" key="2">
    <source>
        <dbReference type="EMBL" id="KAH3710393.1"/>
    </source>
</evidence>
<organism evidence="2 3">
    <name type="scientific">Dreissena polymorpha</name>
    <name type="common">Zebra mussel</name>
    <name type="synonym">Mytilus polymorpha</name>
    <dbReference type="NCBI Taxonomy" id="45954"/>
    <lineage>
        <taxon>Eukaryota</taxon>
        <taxon>Metazoa</taxon>
        <taxon>Spiralia</taxon>
        <taxon>Lophotrochozoa</taxon>
        <taxon>Mollusca</taxon>
        <taxon>Bivalvia</taxon>
        <taxon>Autobranchia</taxon>
        <taxon>Heteroconchia</taxon>
        <taxon>Euheterodonta</taxon>
        <taxon>Imparidentia</taxon>
        <taxon>Neoheterodontei</taxon>
        <taxon>Myida</taxon>
        <taxon>Dreissenoidea</taxon>
        <taxon>Dreissenidae</taxon>
        <taxon>Dreissena</taxon>
    </lineage>
</organism>
<feature type="region of interest" description="Disordered" evidence="1">
    <location>
        <begin position="34"/>
        <end position="71"/>
    </location>
</feature>